<proteinExistence type="predicted"/>
<sequence length="437" mass="50878">MNYYSDSAGNYYGETNINIPHGKGKKVYANNLIYEGEWKQGRKHGKGIIKTSNEIFALLWNEGLPTKIIKIINLENNYKSINTLEINIFPVQYGDYYAEICDTENSKKYYFYLDSYGNIAFKGRLFTTPLKNFKNILTEELSYTGETKDYSPFGYAHMITDYFDYIGYNNYLILEGQGTKMYRNGIIYKGYFVDDFLNGEGEIINGNSSIIGTFYENKPVGEVLVTINEKINYIYINWDNGRLGVRCNSELKDILKEIIGFIEISMIIYDDIHLKFIDGEIFYDCYKNMPRRIKDKEKKYDFKGYKNWKVYESENLMKNINLVQLTKEENGIYSGEMVNGIKNGKGKMIFINNEVYNGEWKNGKIEGYGKLYYKNGDYYIGCFTNGVRSGFGKFFSAEFCYFGYWKDDKFNGKGRLKFSCREISGIFDNGNLIIGLY</sequence>
<evidence type="ECO:0008006" key="4">
    <source>
        <dbReference type="Google" id="ProtNLM"/>
    </source>
</evidence>
<gene>
    <name evidence="2" type="ORF">SteCoe_10391</name>
</gene>
<dbReference type="SUPFAM" id="SSF82185">
    <property type="entry name" value="Histone H3 K4-specific methyltransferase SET7/9 N-terminal domain"/>
    <property type="match status" value="3"/>
</dbReference>
<dbReference type="Pfam" id="PF02493">
    <property type="entry name" value="MORN"/>
    <property type="match status" value="7"/>
</dbReference>
<dbReference type="Gene3D" id="2.20.110.10">
    <property type="entry name" value="Histone H3 K4-specific methyltransferase SET7/9 N-terminal domain"/>
    <property type="match status" value="3"/>
</dbReference>
<evidence type="ECO:0000313" key="3">
    <source>
        <dbReference type="Proteomes" id="UP000187209"/>
    </source>
</evidence>
<dbReference type="PANTHER" id="PTHR43215">
    <property type="entry name" value="RADIAL SPOKE HEAD 1 HOMOLOG"/>
    <property type="match status" value="1"/>
</dbReference>
<comment type="caution">
    <text evidence="2">The sequence shown here is derived from an EMBL/GenBank/DDBJ whole genome shotgun (WGS) entry which is preliminary data.</text>
</comment>
<dbReference type="Proteomes" id="UP000187209">
    <property type="component" value="Unassembled WGS sequence"/>
</dbReference>
<evidence type="ECO:0000313" key="2">
    <source>
        <dbReference type="EMBL" id="OMJ87827.1"/>
    </source>
</evidence>
<evidence type="ECO:0000256" key="1">
    <source>
        <dbReference type="ARBA" id="ARBA00022737"/>
    </source>
</evidence>
<name>A0A1R2CFM4_9CILI</name>
<dbReference type="SMART" id="SM00698">
    <property type="entry name" value="MORN"/>
    <property type="match status" value="6"/>
</dbReference>
<keyword evidence="3" id="KW-1185">Reference proteome</keyword>
<dbReference type="OrthoDB" id="270720at2759"/>
<reference evidence="2 3" key="1">
    <citation type="submission" date="2016-11" db="EMBL/GenBank/DDBJ databases">
        <title>The macronuclear genome of Stentor coeruleus: a giant cell with tiny introns.</title>
        <authorList>
            <person name="Slabodnick M."/>
            <person name="Ruby J.G."/>
            <person name="Reiff S.B."/>
            <person name="Swart E.C."/>
            <person name="Gosai S."/>
            <person name="Prabakaran S."/>
            <person name="Witkowska E."/>
            <person name="Larue G.E."/>
            <person name="Fisher S."/>
            <person name="Freeman R.M."/>
            <person name="Gunawardena J."/>
            <person name="Chu W."/>
            <person name="Stover N.A."/>
            <person name="Gregory B.D."/>
            <person name="Nowacki M."/>
            <person name="Derisi J."/>
            <person name="Roy S.W."/>
            <person name="Marshall W.F."/>
            <person name="Sood P."/>
        </authorList>
    </citation>
    <scope>NUCLEOTIDE SEQUENCE [LARGE SCALE GENOMIC DNA]</scope>
    <source>
        <strain evidence="2">WM001</strain>
    </source>
</reference>
<dbReference type="AlphaFoldDB" id="A0A1R2CFM4"/>
<keyword evidence="1" id="KW-0677">Repeat</keyword>
<accession>A0A1R2CFM4</accession>
<dbReference type="InterPro" id="IPR003409">
    <property type="entry name" value="MORN"/>
</dbReference>
<dbReference type="GO" id="GO:0005829">
    <property type="term" value="C:cytosol"/>
    <property type="evidence" value="ECO:0007669"/>
    <property type="project" value="TreeGrafter"/>
</dbReference>
<protein>
    <recommendedName>
        <fullName evidence="4">MORN repeat-containing protein</fullName>
    </recommendedName>
</protein>
<dbReference type="PANTHER" id="PTHR43215:SF14">
    <property type="entry name" value="RADIAL SPOKE HEAD 1 HOMOLOG"/>
    <property type="match status" value="1"/>
</dbReference>
<dbReference type="EMBL" id="MPUH01000167">
    <property type="protein sequence ID" value="OMJ87827.1"/>
    <property type="molecule type" value="Genomic_DNA"/>
</dbReference>
<organism evidence="2 3">
    <name type="scientific">Stentor coeruleus</name>
    <dbReference type="NCBI Taxonomy" id="5963"/>
    <lineage>
        <taxon>Eukaryota</taxon>
        <taxon>Sar</taxon>
        <taxon>Alveolata</taxon>
        <taxon>Ciliophora</taxon>
        <taxon>Postciliodesmatophora</taxon>
        <taxon>Heterotrichea</taxon>
        <taxon>Heterotrichida</taxon>
        <taxon>Stentoridae</taxon>
        <taxon>Stentor</taxon>
    </lineage>
</organism>